<evidence type="ECO:0000313" key="1">
    <source>
        <dbReference type="EMBL" id="TFK76473.1"/>
    </source>
</evidence>
<keyword evidence="2" id="KW-1185">Reference proteome</keyword>
<proteinExistence type="predicted"/>
<name>A0ACD3BEK3_9AGAR</name>
<sequence>MPTATISIDYPSYRSRWILRLHKIGCDDRYCKFSQAHPEDCGPNCKTTCWQYRQFPEQYGKSGNASGGIVLQPSVPMLAVRKERNEEHLPQAAHEKGVVDR</sequence>
<dbReference type="Proteomes" id="UP000308600">
    <property type="component" value="Unassembled WGS sequence"/>
</dbReference>
<protein>
    <submittedName>
        <fullName evidence="1">Uncharacterized protein</fullName>
    </submittedName>
</protein>
<gene>
    <name evidence="1" type="ORF">BDN72DRAFT_852786</name>
</gene>
<evidence type="ECO:0000313" key="2">
    <source>
        <dbReference type="Proteomes" id="UP000308600"/>
    </source>
</evidence>
<dbReference type="EMBL" id="ML208260">
    <property type="protein sequence ID" value="TFK76473.1"/>
    <property type="molecule type" value="Genomic_DNA"/>
</dbReference>
<reference evidence="1 2" key="1">
    <citation type="journal article" date="2019" name="Nat. Ecol. Evol.">
        <title>Megaphylogeny resolves global patterns of mushroom evolution.</title>
        <authorList>
            <person name="Varga T."/>
            <person name="Krizsan K."/>
            <person name="Foldi C."/>
            <person name="Dima B."/>
            <person name="Sanchez-Garcia M."/>
            <person name="Sanchez-Ramirez S."/>
            <person name="Szollosi G.J."/>
            <person name="Szarkandi J.G."/>
            <person name="Papp V."/>
            <person name="Albert L."/>
            <person name="Andreopoulos W."/>
            <person name="Angelini C."/>
            <person name="Antonin V."/>
            <person name="Barry K.W."/>
            <person name="Bougher N.L."/>
            <person name="Buchanan P."/>
            <person name="Buyck B."/>
            <person name="Bense V."/>
            <person name="Catcheside P."/>
            <person name="Chovatia M."/>
            <person name="Cooper J."/>
            <person name="Damon W."/>
            <person name="Desjardin D."/>
            <person name="Finy P."/>
            <person name="Geml J."/>
            <person name="Haridas S."/>
            <person name="Hughes K."/>
            <person name="Justo A."/>
            <person name="Karasinski D."/>
            <person name="Kautmanova I."/>
            <person name="Kiss B."/>
            <person name="Kocsube S."/>
            <person name="Kotiranta H."/>
            <person name="LaButti K.M."/>
            <person name="Lechner B.E."/>
            <person name="Liimatainen K."/>
            <person name="Lipzen A."/>
            <person name="Lukacs Z."/>
            <person name="Mihaltcheva S."/>
            <person name="Morgado L.N."/>
            <person name="Niskanen T."/>
            <person name="Noordeloos M.E."/>
            <person name="Ohm R.A."/>
            <person name="Ortiz-Santana B."/>
            <person name="Ovrebo C."/>
            <person name="Racz N."/>
            <person name="Riley R."/>
            <person name="Savchenko A."/>
            <person name="Shiryaev A."/>
            <person name="Soop K."/>
            <person name="Spirin V."/>
            <person name="Szebenyi C."/>
            <person name="Tomsovsky M."/>
            <person name="Tulloss R.E."/>
            <person name="Uehling J."/>
            <person name="Grigoriev I.V."/>
            <person name="Vagvolgyi C."/>
            <person name="Papp T."/>
            <person name="Martin F.M."/>
            <person name="Miettinen O."/>
            <person name="Hibbett D.S."/>
            <person name="Nagy L.G."/>
        </authorList>
    </citation>
    <scope>NUCLEOTIDE SEQUENCE [LARGE SCALE GENOMIC DNA]</scope>
    <source>
        <strain evidence="1 2">NL-1719</strain>
    </source>
</reference>
<organism evidence="1 2">
    <name type="scientific">Pluteus cervinus</name>
    <dbReference type="NCBI Taxonomy" id="181527"/>
    <lineage>
        <taxon>Eukaryota</taxon>
        <taxon>Fungi</taxon>
        <taxon>Dikarya</taxon>
        <taxon>Basidiomycota</taxon>
        <taxon>Agaricomycotina</taxon>
        <taxon>Agaricomycetes</taxon>
        <taxon>Agaricomycetidae</taxon>
        <taxon>Agaricales</taxon>
        <taxon>Pluteineae</taxon>
        <taxon>Pluteaceae</taxon>
        <taxon>Pluteus</taxon>
    </lineage>
</organism>
<accession>A0ACD3BEK3</accession>